<organism evidence="3 4">
    <name type="scientific">Candidatus Ruania gallistercoris</name>
    <dbReference type="NCBI Taxonomy" id="2838746"/>
    <lineage>
        <taxon>Bacteria</taxon>
        <taxon>Bacillati</taxon>
        <taxon>Actinomycetota</taxon>
        <taxon>Actinomycetes</taxon>
        <taxon>Micrococcales</taxon>
        <taxon>Ruaniaceae</taxon>
        <taxon>Ruania</taxon>
    </lineage>
</organism>
<keyword evidence="2" id="KW-0472">Membrane</keyword>
<accession>A0A9D2EAW9</accession>
<dbReference type="AlphaFoldDB" id="A0A9D2EAW9"/>
<evidence type="ECO:0000256" key="2">
    <source>
        <dbReference type="SAM" id="Phobius"/>
    </source>
</evidence>
<dbReference type="Proteomes" id="UP000824037">
    <property type="component" value="Unassembled WGS sequence"/>
</dbReference>
<feature type="transmembrane region" description="Helical" evidence="2">
    <location>
        <begin position="204"/>
        <end position="227"/>
    </location>
</feature>
<keyword evidence="2" id="KW-0812">Transmembrane</keyword>
<dbReference type="EMBL" id="DXBY01000015">
    <property type="protein sequence ID" value="HIZ34274.1"/>
    <property type="molecule type" value="Genomic_DNA"/>
</dbReference>
<feature type="transmembrane region" description="Helical" evidence="2">
    <location>
        <begin position="107"/>
        <end position="126"/>
    </location>
</feature>
<gene>
    <name evidence="3" type="ORF">H9815_00735</name>
</gene>
<protein>
    <submittedName>
        <fullName evidence="3">Uncharacterized protein</fullName>
    </submittedName>
</protein>
<reference evidence="3" key="1">
    <citation type="journal article" date="2021" name="PeerJ">
        <title>Extensive microbial diversity within the chicken gut microbiome revealed by metagenomics and culture.</title>
        <authorList>
            <person name="Gilroy R."/>
            <person name="Ravi A."/>
            <person name="Getino M."/>
            <person name="Pursley I."/>
            <person name="Horton D.L."/>
            <person name="Alikhan N.F."/>
            <person name="Baker D."/>
            <person name="Gharbi K."/>
            <person name="Hall N."/>
            <person name="Watson M."/>
            <person name="Adriaenssens E.M."/>
            <person name="Foster-Nyarko E."/>
            <person name="Jarju S."/>
            <person name="Secka A."/>
            <person name="Antonio M."/>
            <person name="Oren A."/>
            <person name="Chaudhuri R.R."/>
            <person name="La Ragione R."/>
            <person name="Hildebrand F."/>
            <person name="Pallen M.J."/>
        </authorList>
    </citation>
    <scope>NUCLEOTIDE SEQUENCE</scope>
    <source>
        <strain evidence="3">ChiGjej4B4-7305</strain>
    </source>
</reference>
<feature type="transmembrane region" description="Helical" evidence="2">
    <location>
        <begin position="70"/>
        <end position="95"/>
    </location>
</feature>
<feature type="region of interest" description="Disordered" evidence="1">
    <location>
        <begin position="433"/>
        <end position="507"/>
    </location>
</feature>
<feature type="transmembrane region" description="Helical" evidence="2">
    <location>
        <begin position="164"/>
        <end position="183"/>
    </location>
</feature>
<feature type="transmembrane region" description="Helical" evidence="2">
    <location>
        <begin position="270"/>
        <end position="293"/>
    </location>
</feature>
<evidence type="ECO:0000313" key="4">
    <source>
        <dbReference type="Proteomes" id="UP000824037"/>
    </source>
</evidence>
<feature type="compositionally biased region" description="Pro residues" evidence="1">
    <location>
        <begin position="494"/>
        <end position="507"/>
    </location>
</feature>
<reference evidence="3" key="2">
    <citation type="submission" date="2021-04" db="EMBL/GenBank/DDBJ databases">
        <authorList>
            <person name="Gilroy R."/>
        </authorList>
    </citation>
    <scope>NUCLEOTIDE SEQUENCE</scope>
    <source>
        <strain evidence="3">ChiGjej4B4-7305</strain>
    </source>
</reference>
<feature type="compositionally biased region" description="Polar residues" evidence="1">
    <location>
        <begin position="477"/>
        <end position="493"/>
    </location>
</feature>
<comment type="caution">
    <text evidence="3">The sequence shown here is derived from an EMBL/GenBank/DDBJ whole genome shotgun (WGS) entry which is preliminary data.</text>
</comment>
<feature type="transmembrane region" description="Helical" evidence="2">
    <location>
        <begin position="396"/>
        <end position="416"/>
    </location>
</feature>
<feature type="transmembrane region" description="Helical" evidence="2">
    <location>
        <begin position="355"/>
        <end position="376"/>
    </location>
</feature>
<evidence type="ECO:0000313" key="3">
    <source>
        <dbReference type="EMBL" id="HIZ34274.1"/>
    </source>
</evidence>
<feature type="compositionally biased region" description="Basic residues" evidence="1">
    <location>
        <begin position="434"/>
        <end position="443"/>
    </location>
</feature>
<feature type="transmembrane region" description="Helical" evidence="2">
    <location>
        <begin position="41"/>
        <end position="58"/>
    </location>
</feature>
<keyword evidence="2" id="KW-1133">Transmembrane helix</keyword>
<sequence length="507" mass="53882">MSTLGAGQQPSARPEPLSAVTLWAESRALIGSVLRLLRMQWLALLVIAIAGVAAHAYLGQLAIVLGRFGAVPGLLALALVPFSTLLTLIGMLLVLRRRVASRTVGRDLIAALGGVLLPFLVVYQSGRGGGLTEDMRSYMLAGFWDDVNRLGIENLTGTPRIPEATSVVVLGIVAVALTVRVIAERLVERDSLWRDQEDPRRMTLQVVAGYCELVWIVLGAFVVTYLVSGLAGWWRTRAVVHGVDTWWQGVSERLPTLADSVGALVSGIDAVIGAAGTVLVVPLAWLLVGVLIYGIRARDVVTLDGLPGRDRLLMSRVAATVQDPRVLRSWQRITEPKGRFGMLVGAIGMISRAGWALISVYCLLYVLISLVPFLVWGVARALLPGMDMTGWRAWEVTIASTAEVLTMVLSAALLAATSDRLLHRFGAPTGLRLIQRRRRKAQPARRTPAATQAPAGAPATTEPANNPGAPSAEASGAISSAPATGSTADSARSSPPPGPPPVPRPPE</sequence>
<proteinExistence type="predicted"/>
<name>A0A9D2EAW9_9MICO</name>
<feature type="compositionally biased region" description="Low complexity" evidence="1">
    <location>
        <begin position="444"/>
        <end position="470"/>
    </location>
</feature>
<evidence type="ECO:0000256" key="1">
    <source>
        <dbReference type="SAM" id="MobiDB-lite"/>
    </source>
</evidence>